<accession>A0ABD0JXB8</accession>
<organism evidence="1 2">
    <name type="scientific">Batillaria attramentaria</name>
    <dbReference type="NCBI Taxonomy" id="370345"/>
    <lineage>
        <taxon>Eukaryota</taxon>
        <taxon>Metazoa</taxon>
        <taxon>Spiralia</taxon>
        <taxon>Lophotrochozoa</taxon>
        <taxon>Mollusca</taxon>
        <taxon>Gastropoda</taxon>
        <taxon>Caenogastropoda</taxon>
        <taxon>Sorbeoconcha</taxon>
        <taxon>Cerithioidea</taxon>
        <taxon>Batillariidae</taxon>
        <taxon>Batillaria</taxon>
    </lineage>
</organism>
<evidence type="ECO:0000313" key="1">
    <source>
        <dbReference type="EMBL" id="KAK7479676.1"/>
    </source>
</evidence>
<dbReference type="EMBL" id="JACVVK020000297">
    <property type="protein sequence ID" value="KAK7479676.1"/>
    <property type="molecule type" value="Genomic_DNA"/>
</dbReference>
<comment type="caution">
    <text evidence="1">The sequence shown here is derived from an EMBL/GenBank/DDBJ whole genome shotgun (WGS) entry which is preliminary data.</text>
</comment>
<keyword evidence="2" id="KW-1185">Reference proteome</keyword>
<name>A0ABD0JXB8_9CAEN</name>
<gene>
    <name evidence="1" type="ORF">BaRGS_00029052</name>
</gene>
<evidence type="ECO:0000313" key="2">
    <source>
        <dbReference type="Proteomes" id="UP001519460"/>
    </source>
</evidence>
<protein>
    <submittedName>
        <fullName evidence="1">Uncharacterized protein</fullName>
    </submittedName>
</protein>
<sequence length="101" mass="11084">MAILYHKRLCSDSAGTCTVVLNCVSLSGDACAGLGADTGKSVVALDCAKVSLNNMIRRELTLSSQKNNTKEIACNIAQEYRSGHQSRHWERMVITVQKWLL</sequence>
<reference evidence="1 2" key="1">
    <citation type="journal article" date="2023" name="Sci. Data">
        <title>Genome assembly of the Korean intertidal mud-creeper Batillaria attramentaria.</title>
        <authorList>
            <person name="Patra A.K."/>
            <person name="Ho P.T."/>
            <person name="Jun S."/>
            <person name="Lee S.J."/>
            <person name="Kim Y."/>
            <person name="Won Y.J."/>
        </authorList>
    </citation>
    <scope>NUCLEOTIDE SEQUENCE [LARGE SCALE GENOMIC DNA]</scope>
    <source>
        <strain evidence="1">Wonlab-2016</strain>
    </source>
</reference>
<proteinExistence type="predicted"/>
<dbReference type="Proteomes" id="UP001519460">
    <property type="component" value="Unassembled WGS sequence"/>
</dbReference>
<dbReference type="AlphaFoldDB" id="A0ABD0JXB8"/>